<organism evidence="1 2">
    <name type="scientific">Peronosclerospora sorghi</name>
    <dbReference type="NCBI Taxonomy" id="230839"/>
    <lineage>
        <taxon>Eukaryota</taxon>
        <taxon>Sar</taxon>
        <taxon>Stramenopiles</taxon>
        <taxon>Oomycota</taxon>
        <taxon>Peronosporomycetes</taxon>
        <taxon>Peronosporales</taxon>
        <taxon>Peronosporaceae</taxon>
        <taxon>Peronosclerospora</taxon>
    </lineage>
</organism>
<sequence length="309" mass="34898">MGEGKRRSIPHAAELLQHAKSKCAEWKLRADTLAALLRAAEPAAERSLLDKQADTKQSADREIHLSPSTSPPFYPSEVEMNYDTASDGNESTMALSRSASLPRHANGKDLRRDNAHKDAATLGTEPSDLLQPPISLQNQTFACRKEIETAFNNFAATQGYGIVCNTSNKQRNGKYLVYYQCDREGRPRNRLGLTAKTRRRVSRSKRNDCPFRVIGKEYETYWNFEVRNTEHNHDPSTHPSAHPVHLRLRPDISKTVVDLYESGVRPRNIQSHVRKVCDGVYIPAKAIYNRCQQATQAKLDVRTSMDVLL</sequence>
<gene>
    <name evidence="1" type="ORF">PsorP6_002778</name>
</gene>
<keyword evidence="2" id="KW-1185">Reference proteome</keyword>
<evidence type="ECO:0000313" key="1">
    <source>
        <dbReference type="EMBL" id="KAI9907007.1"/>
    </source>
</evidence>
<protein>
    <submittedName>
        <fullName evidence="1">Uncharacterized protein</fullName>
    </submittedName>
</protein>
<dbReference type="EMBL" id="CM047587">
    <property type="protein sequence ID" value="KAI9907007.1"/>
    <property type="molecule type" value="Genomic_DNA"/>
</dbReference>
<name>A0ACC0VL09_9STRA</name>
<reference evidence="1 2" key="1">
    <citation type="journal article" date="2022" name="bioRxiv">
        <title>The genome of the oomycete Peronosclerospora sorghi, a cosmopolitan pathogen of maize and sorghum, is inflated with dispersed pseudogenes.</title>
        <authorList>
            <person name="Fletcher K."/>
            <person name="Martin F."/>
            <person name="Isakeit T."/>
            <person name="Cavanaugh K."/>
            <person name="Magill C."/>
            <person name="Michelmore R."/>
        </authorList>
    </citation>
    <scope>NUCLEOTIDE SEQUENCE [LARGE SCALE GENOMIC DNA]</scope>
    <source>
        <strain evidence="1">P6</strain>
    </source>
</reference>
<proteinExistence type="predicted"/>
<dbReference type="Proteomes" id="UP001163321">
    <property type="component" value="Chromosome 8"/>
</dbReference>
<evidence type="ECO:0000313" key="2">
    <source>
        <dbReference type="Proteomes" id="UP001163321"/>
    </source>
</evidence>
<comment type="caution">
    <text evidence="1">The sequence shown here is derived from an EMBL/GenBank/DDBJ whole genome shotgun (WGS) entry which is preliminary data.</text>
</comment>
<accession>A0ACC0VL09</accession>